<dbReference type="Proteomes" id="UP000024404">
    <property type="component" value="Unassembled WGS sequence"/>
</dbReference>
<feature type="transmembrane region" description="Helical" evidence="1">
    <location>
        <begin position="7"/>
        <end position="26"/>
    </location>
</feature>
<dbReference type="EnsemblMetazoa" id="OVOC3235.2">
    <property type="protein sequence ID" value="OVOC3235.2"/>
    <property type="gene ID" value="WBGene00240044"/>
</dbReference>
<proteinExistence type="predicted"/>
<evidence type="ECO:0000256" key="1">
    <source>
        <dbReference type="SAM" id="Phobius"/>
    </source>
</evidence>
<evidence type="ECO:0000313" key="2">
    <source>
        <dbReference type="EnsemblMetazoa" id="OVOC3235.1"/>
    </source>
</evidence>
<evidence type="ECO:0000313" key="3">
    <source>
        <dbReference type="Proteomes" id="UP000024404"/>
    </source>
</evidence>
<accession>A0A2K6VWZ5</accession>
<keyword evidence="1" id="KW-0472">Membrane</keyword>
<organism evidence="2 3">
    <name type="scientific">Onchocerca volvulus</name>
    <dbReference type="NCBI Taxonomy" id="6282"/>
    <lineage>
        <taxon>Eukaryota</taxon>
        <taxon>Metazoa</taxon>
        <taxon>Ecdysozoa</taxon>
        <taxon>Nematoda</taxon>
        <taxon>Chromadorea</taxon>
        <taxon>Rhabditida</taxon>
        <taxon>Spirurina</taxon>
        <taxon>Spiruromorpha</taxon>
        <taxon>Filarioidea</taxon>
        <taxon>Onchocercidae</taxon>
        <taxon>Onchocerca</taxon>
    </lineage>
</organism>
<dbReference type="SMART" id="SM00289">
    <property type="entry name" value="WR1"/>
    <property type="match status" value="2"/>
</dbReference>
<dbReference type="InterPro" id="IPR006150">
    <property type="entry name" value="Cys_repeat_1"/>
</dbReference>
<dbReference type="Pfam" id="PF14625">
    <property type="entry name" value="Lustrin_cystein"/>
    <property type="match status" value="1"/>
</dbReference>
<name>A0A2K6VWZ5_ONCVO</name>
<sequence>MHFFKRFAYFEITILMHFFVSIYASLDACYDTLRIRSEPETCIQSTDCYDANAECIYSLAESHHICCKPRPNAIFPECPDGRKILIMGKYMPVLCSLENSIENEMCPQGYECLPSVTTFTRNNEQSYNVCCTTI</sequence>
<protein>
    <submittedName>
        <fullName evidence="2">Uncharacterized protein</fullName>
    </submittedName>
</protein>
<keyword evidence="1" id="KW-1133">Transmembrane helix</keyword>
<dbReference type="OMA" id="CPGGMTY"/>
<dbReference type="EnsemblMetazoa" id="OVOC3235.1">
    <property type="protein sequence ID" value="OVOC3235.1"/>
    <property type="gene ID" value="WBGene00240044"/>
</dbReference>
<dbReference type="EMBL" id="CMVM020000081">
    <property type="status" value="NOT_ANNOTATED_CDS"/>
    <property type="molecule type" value="Genomic_DNA"/>
</dbReference>
<keyword evidence="1" id="KW-0812">Transmembrane</keyword>
<dbReference type="AlphaFoldDB" id="A0A2K6VWZ5"/>
<reference evidence="3" key="1">
    <citation type="submission" date="2013-10" db="EMBL/GenBank/DDBJ databases">
        <title>Genome sequencing of Onchocerca volvulus.</title>
        <authorList>
            <person name="Cotton J."/>
            <person name="Tsai J."/>
            <person name="Stanley E."/>
            <person name="Tracey A."/>
            <person name="Holroyd N."/>
            <person name="Lustigman S."/>
            <person name="Berriman M."/>
        </authorList>
    </citation>
    <scope>NUCLEOTIDE SEQUENCE</scope>
</reference>
<reference evidence="2" key="2">
    <citation type="submission" date="2018-02" db="UniProtKB">
        <authorList>
            <consortium name="EnsemblMetazoa"/>
        </authorList>
    </citation>
    <scope>IDENTIFICATION</scope>
</reference>
<keyword evidence="3" id="KW-1185">Reference proteome</keyword>
<dbReference type="InterPro" id="IPR028150">
    <property type="entry name" value="Lustrin_cystein"/>
</dbReference>